<dbReference type="InterPro" id="IPR051606">
    <property type="entry name" value="Polyketide_Oxido-like"/>
</dbReference>
<dbReference type="OrthoDB" id="3763081at2"/>
<dbReference type="AlphaFoldDB" id="A0A4R4X3G1"/>
<feature type="domain" description="NAD(P)-binding" evidence="1">
    <location>
        <begin position="7"/>
        <end position="195"/>
    </location>
</feature>
<dbReference type="InterPro" id="IPR016040">
    <property type="entry name" value="NAD(P)-bd_dom"/>
</dbReference>
<dbReference type="Proteomes" id="UP000294543">
    <property type="component" value="Unassembled WGS sequence"/>
</dbReference>
<dbReference type="EMBL" id="SMKP01000009">
    <property type="protein sequence ID" value="TDD24783.1"/>
    <property type="molecule type" value="Genomic_DNA"/>
</dbReference>
<reference evidence="2 3" key="1">
    <citation type="submission" date="2019-03" db="EMBL/GenBank/DDBJ databases">
        <title>Draft genome sequences of novel Actinobacteria.</title>
        <authorList>
            <person name="Sahin N."/>
            <person name="Ay H."/>
            <person name="Saygin H."/>
        </authorList>
    </citation>
    <scope>NUCLEOTIDE SEQUENCE [LARGE SCALE GENOMIC DNA]</scope>
    <source>
        <strain evidence="2 3">KC712</strain>
    </source>
</reference>
<dbReference type="Gene3D" id="3.40.50.720">
    <property type="entry name" value="NAD(P)-binding Rossmann-like Domain"/>
    <property type="match status" value="1"/>
</dbReference>
<accession>A0A4R4X3G1</accession>
<sequence length="234" mass="25165">MKLVIFGANGPTGRLTTTQALAEGHMVTAVTRHPEDFPFSDPALTVIKADALDPEAVDRAVAGHDAVISTLGVPYGSPAATTFSESATHITEAMTAHGIRRLVCVTSTGVPMKPPPGETLIYRKVIVPMLLKMGRPLYEDAARMEQIVAHTDLDWTIIRPSGLFDASAVTDYTVGPPQMVGRFTSRRDLADALIREAVDDRNPRSIVEVITTDGTPSVYRVFLKEALRIGNGSA</sequence>
<evidence type="ECO:0000259" key="1">
    <source>
        <dbReference type="Pfam" id="PF13460"/>
    </source>
</evidence>
<evidence type="ECO:0000313" key="3">
    <source>
        <dbReference type="Proteomes" id="UP000294543"/>
    </source>
</evidence>
<comment type="caution">
    <text evidence="2">The sequence shown here is derived from an EMBL/GenBank/DDBJ whole genome shotgun (WGS) entry which is preliminary data.</text>
</comment>
<dbReference type="RefSeq" id="WP_132504903.1">
    <property type="nucleotide sequence ID" value="NZ_SMKP01000009.1"/>
</dbReference>
<dbReference type="GO" id="GO:0042602">
    <property type="term" value="F:riboflavin reductase (NADPH) activity"/>
    <property type="evidence" value="ECO:0007669"/>
    <property type="project" value="TreeGrafter"/>
</dbReference>
<organism evidence="2 3">
    <name type="scientific">Nonomuraea diastatica</name>
    <dbReference type="NCBI Taxonomy" id="1848329"/>
    <lineage>
        <taxon>Bacteria</taxon>
        <taxon>Bacillati</taxon>
        <taxon>Actinomycetota</taxon>
        <taxon>Actinomycetes</taxon>
        <taxon>Streptosporangiales</taxon>
        <taxon>Streptosporangiaceae</taxon>
        <taxon>Nonomuraea</taxon>
    </lineage>
</organism>
<proteinExistence type="predicted"/>
<dbReference type="Pfam" id="PF13460">
    <property type="entry name" value="NAD_binding_10"/>
    <property type="match status" value="1"/>
</dbReference>
<dbReference type="SUPFAM" id="SSF51735">
    <property type="entry name" value="NAD(P)-binding Rossmann-fold domains"/>
    <property type="match status" value="1"/>
</dbReference>
<evidence type="ECO:0000313" key="2">
    <source>
        <dbReference type="EMBL" id="TDD24783.1"/>
    </source>
</evidence>
<dbReference type="InterPro" id="IPR036291">
    <property type="entry name" value="NAD(P)-bd_dom_sf"/>
</dbReference>
<dbReference type="CDD" id="cd05244">
    <property type="entry name" value="BVR-B_like_SDR_a"/>
    <property type="match status" value="1"/>
</dbReference>
<gene>
    <name evidence="2" type="ORF">E1294_04960</name>
</gene>
<protein>
    <submittedName>
        <fullName evidence="2">SDR family oxidoreductase</fullName>
    </submittedName>
</protein>
<dbReference type="PANTHER" id="PTHR43355:SF2">
    <property type="entry name" value="FLAVIN REDUCTASE (NADPH)"/>
    <property type="match status" value="1"/>
</dbReference>
<name>A0A4R4X3G1_9ACTN</name>
<dbReference type="PANTHER" id="PTHR43355">
    <property type="entry name" value="FLAVIN REDUCTASE (NADPH)"/>
    <property type="match status" value="1"/>
</dbReference>
<keyword evidence="3" id="KW-1185">Reference proteome</keyword>
<dbReference type="GO" id="GO:0004074">
    <property type="term" value="F:biliverdin reductase [NAD(P)H] activity"/>
    <property type="evidence" value="ECO:0007669"/>
    <property type="project" value="TreeGrafter"/>
</dbReference>